<dbReference type="Proteomes" id="UP000825935">
    <property type="component" value="Chromosome 11"/>
</dbReference>
<dbReference type="AlphaFoldDB" id="A0A8T2TT06"/>
<dbReference type="OrthoDB" id="748739at2759"/>
<dbReference type="PANTHER" id="PTHR48223">
    <property type="entry name" value="DEFECTIVE 2759, PUTATIVE ISOFORM 1-RELATED"/>
    <property type="match status" value="1"/>
</dbReference>
<accession>A0A8T2TT06</accession>
<organism evidence="2 3">
    <name type="scientific">Ceratopteris richardii</name>
    <name type="common">Triangle waterfern</name>
    <dbReference type="NCBI Taxonomy" id="49495"/>
    <lineage>
        <taxon>Eukaryota</taxon>
        <taxon>Viridiplantae</taxon>
        <taxon>Streptophyta</taxon>
        <taxon>Embryophyta</taxon>
        <taxon>Tracheophyta</taxon>
        <taxon>Polypodiopsida</taxon>
        <taxon>Polypodiidae</taxon>
        <taxon>Polypodiales</taxon>
        <taxon>Pteridineae</taxon>
        <taxon>Pteridaceae</taxon>
        <taxon>Parkerioideae</taxon>
        <taxon>Ceratopteris</taxon>
    </lineage>
</organism>
<feature type="transmembrane region" description="Helical" evidence="1">
    <location>
        <begin position="140"/>
        <end position="159"/>
    </location>
</feature>
<dbReference type="PANTHER" id="PTHR48223:SF1">
    <property type="entry name" value="ABC TRANSMEMBRANE TYPE-1 DOMAIN-CONTAINING PROTEIN"/>
    <property type="match status" value="1"/>
</dbReference>
<name>A0A8T2TT06_CERRI</name>
<keyword evidence="1" id="KW-0812">Transmembrane</keyword>
<dbReference type="OMA" id="WWESTEP"/>
<protein>
    <submittedName>
        <fullName evidence="2">Uncharacterized protein</fullName>
    </submittedName>
</protein>
<gene>
    <name evidence="2" type="ORF">KP509_11G077100</name>
</gene>
<sequence>MKCNGHQYLWYDKLPINIKSRRMLFLRNQQCMVHSLPLQAVTTDNDSDGSTPSGPSSSVEYADVFQSERGAQWSLLYCVRVWYTNAKSQKVPTSIKHVLEKSKIDLRTVDRGLILQQIKSSKLMTIAIHPWENLQPWVKWPISIFAPWFLLVSLVYGTSASMDLLPLWIIGPLLTGLTMRSSLQLCESYKKWVVHRKMVEAFLYVRDGLMTGQLPRRTVEYLVTSLMELIAHSTRKKEECKEFFQSGRHLEVVRVFMNKKMLEVQEACIDKYEDWRLVYLYWERKLKNIV</sequence>
<comment type="caution">
    <text evidence="2">The sequence shown here is derived from an EMBL/GenBank/DDBJ whole genome shotgun (WGS) entry which is preliminary data.</text>
</comment>
<keyword evidence="1" id="KW-1133">Transmembrane helix</keyword>
<reference evidence="2" key="1">
    <citation type="submission" date="2021-08" db="EMBL/GenBank/DDBJ databases">
        <title>WGS assembly of Ceratopteris richardii.</title>
        <authorList>
            <person name="Marchant D.B."/>
            <person name="Chen G."/>
            <person name="Jenkins J."/>
            <person name="Shu S."/>
            <person name="Leebens-Mack J."/>
            <person name="Grimwood J."/>
            <person name="Schmutz J."/>
            <person name="Soltis P."/>
            <person name="Soltis D."/>
            <person name="Chen Z.-H."/>
        </authorList>
    </citation>
    <scope>NUCLEOTIDE SEQUENCE</scope>
    <source>
        <strain evidence="2">Whitten #5841</strain>
        <tissue evidence="2">Leaf</tissue>
    </source>
</reference>
<evidence type="ECO:0000256" key="1">
    <source>
        <dbReference type="SAM" id="Phobius"/>
    </source>
</evidence>
<keyword evidence="3" id="KW-1185">Reference proteome</keyword>
<proteinExistence type="predicted"/>
<keyword evidence="1" id="KW-0472">Membrane</keyword>
<dbReference type="EMBL" id="CM035416">
    <property type="protein sequence ID" value="KAH7425912.1"/>
    <property type="molecule type" value="Genomic_DNA"/>
</dbReference>
<evidence type="ECO:0000313" key="2">
    <source>
        <dbReference type="EMBL" id="KAH7425912.1"/>
    </source>
</evidence>
<evidence type="ECO:0000313" key="3">
    <source>
        <dbReference type="Proteomes" id="UP000825935"/>
    </source>
</evidence>